<accession>A0A7G9GDD2</accession>
<name>A0A7G9GDD2_9FIRM</name>
<dbReference type="RefSeq" id="WP_249328954.1">
    <property type="nucleotide sequence ID" value="NZ_CP060635.1"/>
</dbReference>
<reference evidence="7 8" key="1">
    <citation type="submission" date="2020-08" db="EMBL/GenBank/DDBJ databases">
        <authorList>
            <person name="Liu C."/>
            <person name="Sun Q."/>
        </authorList>
    </citation>
    <scope>NUCLEOTIDE SEQUENCE [LARGE SCALE GENOMIC DNA]</scope>
    <source>
        <strain evidence="7 8">NSJ-29</strain>
    </source>
</reference>
<evidence type="ECO:0000313" key="7">
    <source>
        <dbReference type="EMBL" id="QNM08814.1"/>
    </source>
</evidence>
<dbReference type="CDD" id="cd06316">
    <property type="entry name" value="PBP1_ABC_sugar_binding-like"/>
    <property type="match status" value="1"/>
</dbReference>
<dbReference type="PROSITE" id="PS51257">
    <property type="entry name" value="PROKAR_LIPOPROTEIN"/>
    <property type="match status" value="1"/>
</dbReference>
<protein>
    <submittedName>
        <fullName evidence="7">Substrate-binding domain-containing protein</fullName>
    </submittedName>
</protein>
<evidence type="ECO:0000256" key="5">
    <source>
        <dbReference type="SAM" id="SignalP"/>
    </source>
</evidence>
<evidence type="ECO:0000259" key="6">
    <source>
        <dbReference type="Pfam" id="PF13407"/>
    </source>
</evidence>
<evidence type="ECO:0000256" key="2">
    <source>
        <dbReference type="ARBA" id="ARBA00007639"/>
    </source>
</evidence>
<feature type="chain" id="PRO_5039545927" evidence="5">
    <location>
        <begin position="21"/>
        <end position="413"/>
    </location>
</feature>
<dbReference type="PANTHER" id="PTHR46847:SF1">
    <property type="entry name" value="D-ALLOSE-BINDING PERIPLASMIC PROTEIN-RELATED"/>
    <property type="match status" value="1"/>
</dbReference>
<dbReference type="Pfam" id="PF13407">
    <property type="entry name" value="Peripla_BP_4"/>
    <property type="match status" value="1"/>
</dbReference>
<feature type="compositionally biased region" description="Polar residues" evidence="4">
    <location>
        <begin position="83"/>
        <end position="96"/>
    </location>
</feature>
<dbReference type="EMBL" id="CP060635">
    <property type="protein sequence ID" value="QNM08814.1"/>
    <property type="molecule type" value="Genomic_DNA"/>
</dbReference>
<keyword evidence="8" id="KW-1185">Reference proteome</keyword>
<feature type="compositionally biased region" description="Low complexity" evidence="4">
    <location>
        <begin position="24"/>
        <end position="78"/>
    </location>
</feature>
<evidence type="ECO:0000256" key="1">
    <source>
        <dbReference type="ARBA" id="ARBA00004196"/>
    </source>
</evidence>
<feature type="signal peptide" evidence="5">
    <location>
        <begin position="1"/>
        <end position="20"/>
    </location>
</feature>
<dbReference type="Gene3D" id="3.40.50.2300">
    <property type="match status" value="2"/>
</dbReference>
<gene>
    <name evidence="7" type="ORF">H9Q79_00395</name>
</gene>
<dbReference type="InterPro" id="IPR028082">
    <property type="entry name" value="Peripla_BP_I"/>
</dbReference>
<dbReference type="SUPFAM" id="SSF53822">
    <property type="entry name" value="Periplasmic binding protein-like I"/>
    <property type="match status" value="1"/>
</dbReference>
<keyword evidence="3 5" id="KW-0732">Signal</keyword>
<dbReference type="GO" id="GO:0030313">
    <property type="term" value="C:cell envelope"/>
    <property type="evidence" value="ECO:0007669"/>
    <property type="project" value="UniProtKB-SubCell"/>
</dbReference>
<dbReference type="InterPro" id="IPR025997">
    <property type="entry name" value="SBP_2_dom"/>
</dbReference>
<dbReference type="PANTHER" id="PTHR46847">
    <property type="entry name" value="D-ALLOSE-BINDING PERIPLASMIC PROTEIN-RELATED"/>
    <property type="match status" value="1"/>
</dbReference>
<feature type="domain" description="Periplasmic binding protein" evidence="6">
    <location>
        <begin position="114"/>
        <end position="370"/>
    </location>
</feature>
<evidence type="ECO:0000256" key="3">
    <source>
        <dbReference type="ARBA" id="ARBA00022729"/>
    </source>
</evidence>
<comment type="subcellular location">
    <subcellularLocation>
        <location evidence="1">Cell envelope</location>
    </subcellularLocation>
</comment>
<evidence type="ECO:0000313" key="8">
    <source>
        <dbReference type="Proteomes" id="UP000515860"/>
    </source>
</evidence>
<dbReference type="AlphaFoldDB" id="A0A7G9GDD2"/>
<organism evidence="7 8">
    <name type="scientific">Wansuia hejianensis</name>
    <dbReference type="NCBI Taxonomy" id="2763667"/>
    <lineage>
        <taxon>Bacteria</taxon>
        <taxon>Bacillati</taxon>
        <taxon>Bacillota</taxon>
        <taxon>Clostridia</taxon>
        <taxon>Lachnospirales</taxon>
        <taxon>Lachnospiraceae</taxon>
        <taxon>Wansuia</taxon>
    </lineage>
</organism>
<dbReference type="GO" id="GO:0030246">
    <property type="term" value="F:carbohydrate binding"/>
    <property type="evidence" value="ECO:0007669"/>
    <property type="project" value="UniProtKB-ARBA"/>
</dbReference>
<proteinExistence type="inferred from homology"/>
<evidence type="ECO:0000256" key="4">
    <source>
        <dbReference type="SAM" id="MobiDB-lite"/>
    </source>
</evidence>
<sequence>MKRKVLAMAMAAVMALGLGACGEAASSSTAGSAASESKSSSQSAASASSSASSASGTSSASGSSSSAGSDSGAKAGTGEILSTGPNGETATPATELSLTDEEIEEIKAGGYTAAISFHYGGNDWSTAQRQGLEDTFKKLGIEVVAVTDADFAPEQQVADLETIMAKKPDVLVSIPTDATSTADAYQRVADAGTKIVFMDNVPAGFKAGENYVSCVSADNYGNGVIAAQLLGEKLGGKGKIGIIFYDVDFFVTNQRLEAFEKTIAEEYPDIEVVSKMGFTDEGACDVVADAMITQHPEVEAIFCHWDIPCEGAMSALRAAGRDDIYLSTIDLGNNVAKEIALGNIVGLGAQLPYDQGVAEATLAAYSLLGKDAPDYVAVPAKRVDQVNVLEAYTDVYHIDPPDWLVTAAEEGKK</sequence>
<dbReference type="Proteomes" id="UP000515860">
    <property type="component" value="Chromosome"/>
</dbReference>
<comment type="similarity">
    <text evidence="2">Belongs to the bacterial solute-binding protein 2 family.</text>
</comment>
<feature type="region of interest" description="Disordered" evidence="4">
    <location>
        <begin position="24"/>
        <end position="96"/>
    </location>
</feature>
<dbReference type="KEGG" id="whj:H9Q79_00395"/>